<reference evidence="14" key="1">
    <citation type="submission" date="2020-11" db="EMBL/GenBank/DDBJ databases">
        <authorList>
            <consortium name="DOE Joint Genome Institute"/>
            <person name="Ahrendt S."/>
            <person name="Riley R."/>
            <person name="Andreopoulos W."/>
            <person name="Labutti K."/>
            <person name="Pangilinan J."/>
            <person name="Ruiz-Duenas F.J."/>
            <person name="Barrasa J.M."/>
            <person name="Sanchez-Garcia M."/>
            <person name="Camarero S."/>
            <person name="Miyauchi S."/>
            <person name="Serrano A."/>
            <person name="Linde D."/>
            <person name="Babiker R."/>
            <person name="Drula E."/>
            <person name="Ayuso-Fernandez I."/>
            <person name="Pacheco R."/>
            <person name="Padilla G."/>
            <person name="Ferreira P."/>
            <person name="Barriuso J."/>
            <person name="Kellner H."/>
            <person name="Castanera R."/>
            <person name="Alfaro M."/>
            <person name="Ramirez L."/>
            <person name="Pisabarro A.G."/>
            <person name="Kuo A."/>
            <person name="Tritt A."/>
            <person name="Lipzen A."/>
            <person name="He G."/>
            <person name="Yan M."/>
            <person name="Ng V."/>
            <person name="Cullen D."/>
            <person name="Martin F."/>
            <person name="Rosso M.-N."/>
            <person name="Henrissat B."/>
            <person name="Hibbett D."/>
            <person name="Martinez A.T."/>
            <person name="Grigoriev I.V."/>
        </authorList>
    </citation>
    <scope>NUCLEOTIDE SEQUENCE</scope>
    <source>
        <strain evidence="14">CBS 247.69</strain>
    </source>
</reference>
<name>A0A9P5Y0X7_9AGAR</name>
<dbReference type="AlphaFoldDB" id="A0A9P5Y0X7"/>
<keyword evidence="5 13" id="KW-0732">Signal</keyword>
<keyword evidence="9" id="KW-1015">Disulfide bond</keyword>
<keyword evidence="10" id="KW-0325">Glycoprotein</keyword>
<keyword evidence="8" id="KW-0503">Monooxygenase</keyword>
<keyword evidence="4" id="KW-0479">Metal-binding</keyword>
<feature type="chain" id="PRO_5040380051" evidence="13">
    <location>
        <begin position="19"/>
        <end position="397"/>
    </location>
</feature>
<feature type="signal peptide" evidence="13">
    <location>
        <begin position="1"/>
        <end position="18"/>
    </location>
</feature>
<gene>
    <name evidence="14" type="ORF">BDZ94DRAFT_1266292</name>
</gene>
<comment type="subcellular location">
    <subcellularLocation>
        <location evidence="2">Secreted</location>
    </subcellularLocation>
</comment>
<proteinExistence type="inferred from homology"/>
<evidence type="ECO:0000256" key="3">
    <source>
        <dbReference type="ARBA" id="ARBA00022525"/>
    </source>
</evidence>
<keyword evidence="7" id="KW-0186">Copper</keyword>
<feature type="region of interest" description="Disordered" evidence="12">
    <location>
        <begin position="306"/>
        <end position="353"/>
    </location>
</feature>
<evidence type="ECO:0000256" key="8">
    <source>
        <dbReference type="ARBA" id="ARBA00023033"/>
    </source>
</evidence>
<dbReference type="InterPro" id="IPR054497">
    <property type="entry name" value="LPMO_AA14"/>
</dbReference>
<evidence type="ECO:0000256" key="12">
    <source>
        <dbReference type="SAM" id="MobiDB-lite"/>
    </source>
</evidence>
<evidence type="ECO:0000313" key="15">
    <source>
        <dbReference type="Proteomes" id="UP000807353"/>
    </source>
</evidence>
<evidence type="ECO:0000256" key="7">
    <source>
        <dbReference type="ARBA" id="ARBA00023008"/>
    </source>
</evidence>
<evidence type="ECO:0000256" key="11">
    <source>
        <dbReference type="ARBA" id="ARBA00046340"/>
    </source>
</evidence>
<evidence type="ECO:0000256" key="2">
    <source>
        <dbReference type="ARBA" id="ARBA00004613"/>
    </source>
</evidence>
<evidence type="ECO:0000256" key="9">
    <source>
        <dbReference type="ARBA" id="ARBA00023157"/>
    </source>
</evidence>
<dbReference type="OrthoDB" id="2019572at2759"/>
<comment type="caution">
    <text evidence="14">The sequence shown here is derived from an EMBL/GenBank/DDBJ whole genome shotgun (WGS) entry which is preliminary data.</text>
</comment>
<accession>A0A9P5Y0X7</accession>
<dbReference type="EMBL" id="MU150300">
    <property type="protein sequence ID" value="KAF9460320.1"/>
    <property type="molecule type" value="Genomic_DNA"/>
</dbReference>
<keyword evidence="15" id="KW-1185">Reference proteome</keyword>
<evidence type="ECO:0000256" key="13">
    <source>
        <dbReference type="SAM" id="SignalP"/>
    </source>
</evidence>
<evidence type="ECO:0000256" key="5">
    <source>
        <dbReference type="ARBA" id="ARBA00022729"/>
    </source>
</evidence>
<evidence type="ECO:0000256" key="6">
    <source>
        <dbReference type="ARBA" id="ARBA00023002"/>
    </source>
</evidence>
<evidence type="ECO:0000256" key="1">
    <source>
        <dbReference type="ARBA" id="ARBA00001973"/>
    </source>
</evidence>
<feature type="compositionally biased region" description="Low complexity" evidence="12">
    <location>
        <begin position="306"/>
        <end position="340"/>
    </location>
</feature>
<dbReference type="Pfam" id="PF22810">
    <property type="entry name" value="LPMO_AA14"/>
    <property type="match status" value="1"/>
</dbReference>
<evidence type="ECO:0000313" key="14">
    <source>
        <dbReference type="EMBL" id="KAF9460320.1"/>
    </source>
</evidence>
<organism evidence="14 15">
    <name type="scientific">Collybia nuda</name>
    <dbReference type="NCBI Taxonomy" id="64659"/>
    <lineage>
        <taxon>Eukaryota</taxon>
        <taxon>Fungi</taxon>
        <taxon>Dikarya</taxon>
        <taxon>Basidiomycota</taxon>
        <taxon>Agaricomycotina</taxon>
        <taxon>Agaricomycetes</taxon>
        <taxon>Agaricomycetidae</taxon>
        <taxon>Agaricales</taxon>
        <taxon>Tricholomatineae</taxon>
        <taxon>Clitocybaceae</taxon>
        <taxon>Collybia</taxon>
    </lineage>
</organism>
<dbReference type="GO" id="GO:0046872">
    <property type="term" value="F:metal ion binding"/>
    <property type="evidence" value="ECO:0007669"/>
    <property type="project" value="UniProtKB-KW"/>
</dbReference>
<comment type="cofactor">
    <cofactor evidence="1">
        <name>Cu(2+)</name>
        <dbReference type="ChEBI" id="CHEBI:29036"/>
    </cofactor>
</comment>
<keyword evidence="6" id="KW-0560">Oxidoreductase</keyword>
<dbReference type="Proteomes" id="UP000807353">
    <property type="component" value="Unassembled WGS sequence"/>
</dbReference>
<evidence type="ECO:0000256" key="10">
    <source>
        <dbReference type="ARBA" id="ARBA00023180"/>
    </source>
</evidence>
<comment type="similarity">
    <text evidence="11">Belongs to the polysaccharide monooxygenase AA14 family.</text>
</comment>
<dbReference type="Gene3D" id="2.70.50.70">
    <property type="match status" value="1"/>
</dbReference>
<sequence>MLGIILVSVASILPLAAGHSAFYHPSMYGFNVTDSTPIDNRPVAPLRDRTFDQWWFHGHLDFPPNDGDFFELPAGKGVTAEIACDKGATSYYTTNPGGDIRDPDNPNNVCPRRGMEAYHTTGFDDLTGCGLAIAYKNNARDVNPDDFAIFTVNQTCVWTRFTDFQVPANMPPCPEGGCTCAFFWVHSQNSGGEENYMNGFKCNVTGSTSTVPLAKPKVARRCGADPANNKLQSAPGNCTYGAKQPFYWFNLERNNMFEGAFSPPVYNDLYNFIDGPQNDIFENSYSLLPDPAPNAALPVLADVSSPATTTASTPTTTNLPASTSIPAATTSPVTTSPAPTKQKSNTCKIKRTSSSAALAARSLGSEPSSRHRYSIYSMAKRSRRLRPGKRGSLWHMF</sequence>
<dbReference type="GO" id="GO:0004497">
    <property type="term" value="F:monooxygenase activity"/>
    <property type="evidence" value="ECO:0007669"/>
    <property type="project" value="UniProtKB-KW"/>
</dbReference>
<evidence type="ECO:0000256" key="4">
    <source>
        <dbReference type="ARBA" id="ARBA00022723"/>
    </source>
</evidence>
<dbReference type="GO" id="GO:0005576">
    <property type="term" value="C:extracellular region"/>
    <property type="evidence" value="ECO:0007669"/>
    <property type="project" value="UniProtKB-SubCell"/>
</dbReference>
<keyword evidence="3" id="KW-0964">Secreted</keyword>
<protein>
    <submittedName>
        <fullName evidence="14">Uncharacterized protein</fullName>
    </submittedName>
</protein>